<dbReference type="InterPro" id="IPR006016">
    <property type="entry name" value="UspA"/>
</dbReference>
<feature type="domain" description="UspA" evidence="3">
    <location>
        <begin position="80"/>
        <end position="204"/>
    </location>
</feature>
<dbReference type="RefSeq" id="WP_075014976.1">
    <property type="nucleotide sequence ID" value="NZ_FOWE01000009.1"/>
</dbReference>
<gene>
    <name evidence="4" type="ORF">SAMN05660359_03687</name>
</gene>
<organism evidence="4 5">
    <name type="scientific">Geodermatophilus obscurus</name>
    <dbReference type="NCBI Taxonomy" id="1861"/>
    <lineage>
        <taxon>Bacteria</taxon>
        <taxon>Bacillati</taxon>
        <taxon>Actinomycetota</taxon>
        <taxon>Actinomycetes</taxon>
        <taxon>Geodermatophilales</taxon>
        <taxon>Geodermatophilaceae</taxon>
        <taxon>Geodermatophilus</taxon>
    </lineage>
</organism>
<evidence type="ECO:0000256" key="1">
    <source>
        <dbReference type="ARBA" id="ARBA00008791"/>
    </source>
</evidence>
<evidence type="ECO:0000259" key="3">
    <source>
        <dbReference type="Pfam" id="PF00582"/>
    </source>
</evidence>
<dbReference type="InterPro" id="IPR006015">
    <property type="entry name" value="Universal_stress_UspA"/>
</dbReference>
<dbReference type="Pfam" id="PF00582">
    <property type="entry name" value="Usp"/>
    <property type="match status" value="1"/>
</dbReference>
<comment type="similarity">
    <text evidence="1">Belongs to the universal stress protein A family.</text>
</comment>
<feature type="transmembrane region" description="Helical" evidence="2">
    <location>
        <begin position="6"/>
        <end position="26"/>
    </location>
</feature>
<dbReference type="Proteomes" id="UP000183642">
    <property type="component" value="Unassembled WGS sequence"/>
</dbReference>
<name>A0A1I5HFY6_9ACTN</name>
<dbReference type="PRINTS" id="PR01438">
    <property type="entry name" value="UNVRSLSTRESS"/>
</dbReference>
<evidence type="ECO:0000256" key="2">
    <source>
        <dbReference type="SAM" id="Phobius"/>
    </source>
</evidence>
<keyword evidence="2" id="KW-1133">Transmembrane helix</keyword>
<dbReference type="CDD" id="cd00293">
    <property type="entry name" value="USP-like"/>
    <property type="match status" value="1"/>
</dbReference>
<dbReference type="SUPFAM" id="SSF52402">
    <property type="entry name" value="Adenine nucleotide alpha hydrolases-like"/>
    <property type="match status" value="1"/>
</dbReference>
<feature type="transmembrane region" description="Helical" evidence="2">
    <location>
        <begin position="33"/>
        <end position="51"/>
    </location>
</feature>
<dbReference type="EMBL" id="FOWE01000009">
    <property type="protein sequence ID" value="SFO47165.1"/>
    <property type="molecule type" value="Genomic_DNA"/>
</dbReference>
<keyword evidence="2" id="KW-0472">Membrane</keyword>
<accession>A0A1I5HFY6</accession>
<dbReference type="PANTHER" id="PTHR46268">
    <property type="entry name" value="STRESS RESPONSE PROTEIN NHAX"/>
    <property type="match status" value="1"/>
</dbReference>
<dbReference type="PANTHER" id="PTHR46268:SF6">
    <property type="entry name" value="UNIVERSAL STRESS PROTEIN UP12"/>
    <property type="match status" value="1"/>
</dbReference>
<dbReference type="Gene3D" id="3.40.50.620">
    <property type="entry name" value="HUPs"/>
    <property type="match status" value="1"/>
</dbReference>
<proteinExistence type="inferred from homology"/>
<reference evidence="5" key="1">
    <citation type="submission" date="2016-10" db="EMBL/GenBank/DDBJ databases">
        <authorList>
            <person name="Varghese N."/>
            <person name="Submissions S."/>
        </authorList>
    </citation>
    <scope>NUCLEOTIDE SEQUENCE [LARGE SCALE GENOMIC DNA]</scope>
    <source>
        <strain evidence="5">DSM 43161</strain>
    </source>
</reference>
<evidence type="ECO:0000313" key="4">
    <source>
        <dbReference type="EMBL" id="SFO47165.1"/>
    </source>
</evidence>
<dbReference type="AlphaFoldDB" id="A0A1I5HFY6"/>
<dbReference type="InterPro" id="IPR014729">
    <property type="entry name" value="Rossmann-like_a/b/a_fold"/>
</dbReference>
<evidence type="ECO:0000313" key="5">
    <source>
        <dbReference type="Proteomes" id="UP000183642"/>
    </source>
</evidence>
<protein>
    <submittedName>
        <fullName evidence="4">Nucleotide-binding universal stress protein, UspA family</fullName>
    </submittedName>
</protein>
<keyword evidence="2" id="KW-0812">Transmembrane</keyword>
<keyword evidence="5" id="KW-1185">Reference proteome</keyword>
<sequence length="212" mass="22146">MSSPYWALLLVPWVAIGLGAVVVLLYRRGHREGSWLLLGGVLGPLVLPIAVERAARGSRRLDRRVEPVVGGAGPGRRPAVLIGVDGSPESEEAVRAAARLVAPAAGRLVLATVVSADAADGAHDDERAHARDLLSRYRRRLPQGRAVVETQILAGQPAAALLELAETEGVDLLVVGRRGRGLSRTVLGSAASTLTARARCPVLLAAPPDGRA</sequence>